<comment type="caution">
    <text evidence="3">The sequence shown here is derived from an EMBL/GenBank/DDBJ whole genome shotgun (WGS) entry which is preliminary data.</text>
</comment>
<keyword evidence="4" id="KW-1185">Reference proteome</keyword>
<organism evidence="3 4">
    <name type="scientific">Saccharopolyspora spinosa</name>
    <dbReference type="NCBI Taxonomy" id="60894"/>
    <lineage>
        <taxon>Bacteria</taxon>
        <taxon>Bacillati</taxon>
        <taxon>Actinomycetota</taxon>
        <taxon>Actinomycetes</taxon>
        <taxon>Pseudonocardiales</taxon>
        <taxon>Pseudonocardiaceae</taxon>
        <taxon>Saccharopolyspora</taxon>
    </lineage>
</organism>
<dbReference type="InterPro" id="IPR000868">
    <property type="entry name" value="Isochorismatase-like_dom"/>
</dbReference>
<dbReference type="AlphaFoldDB" id="A0A2N3XUC6"/>
<sequence>MRSAVLGLHWQVNVIEPEGFFGGMLAEPVASSGVVGRAARFHQAAREAGAELVLTRFTVPPGEGGLVRNTAFMRAVGDAQAAFRPDAPGSALIAEMSDSDGRVVDNAVPGGSGTRISWAAVAAQKAHGRSDQRGSSRAATAPGRPW</sequence>
<dbReference type="RefSeq" id="WP_143539469.1">
    <property type="nucleotide sequence ID" value="NZ_CP061007.1"/>
</dbReference>
<feature type="region of interest" description="Disordered" evidence="1">
    <location>
        <begin position="124"/>
        <end position="146"/>
    </location>
</feature>
<dbReference type="InterPro" id="IPR036380">
    <property type="entry name" value="Isochorismatase-like_sf"/>
</dbReference>
<dbReference type="SUPFAM" id="SSF52499">
    <property type="entry name" value="Isochorismatase-like hydrolases"/>
    <property type="match status" value="1"/>
</dbReference>
<proteinExistence type="predicted"/>
<protein>
    <submittedName>
        <fullName evidence="3">Isochorismatase family protein</fullName>
    </submittedName>
</protein>
<evidence type="ECO:0000313" key="3">
    <source>
        <dbReference type="EMBL" id="PKW14200.1"/>
    </source>
</evidence>
<dbReference type="Pfam" id="PF00857">
    <property type="entry name" value="Isochorismatase"/>
    <property type="match status" value="1"/>
</dbReference>
<dbReference type="Proteomes" id="UP000233786">
    <property type="component" value="Unassembled WGS sequence"/>
</dbReference>
<evidence type="ECO:0000259" key="2">
    <source>
        <dbReference type="Pfam" id="PF00857"/>
    </source>
</evidence>
<feature type="domain" description="Isochorismatase-like" evidence="2">
    <location>
        <begin position="10"/>
        <end position="105"/>
    </location>
</feature>
<reference evidence="3" key="1">
    <citation type="submission" date="2017-12" db="EMBL/GenBank/DDBJ databases">
        <title>Sequencing the genomes of 1000 Actinobacteria strains.</title>
        <authorList>
            <person name="Klenk H.-P."/>
        </authorList>
    </citation>
    <scope>NUCLEOTIDE SEQUENCE [LARGE SCALE GENOMIC DNA]</scope>
    <source>
        <strain evidence="3">DSM 44228</strain>
    </source>
</reference>
<dbReference type="OrthoDB" id="9814140at2"/>
<dbReference type="STRING" id="994479.GCA_000194155_08086"/>
<accession>A0A2N3XUC6</accession>
<evidence type="ECO:0000313" key="4">
    <source>
        <dbReference type="Proteomes" id="UP000233786"/>
    </source>
</evidence>
<name>A0A2N3XUC6_SACSN</name>
<dbReference type="Gene3D" id="3.40.50.850">
    <property type="entry name" value="Isochorismatase-like"/>
    <property type="match status" value="1"/>
</dbReference>
<gene>
    <name evidence="3" type="ORF">A8926_1800</name>
</gene>
<evidence type="ECO:0000256" key="1">
    <source>
        <dbReference type="SAM" id="MobiDB-lite"/>
    </source>
</evidence>
<dbReference type="EMBL" id="PJNB01000001">
    <property type="protein sequence ID" value="PKW14200.1"/>
    <property type="molecule type" value="Genomic_DNA"/>
</dbReference>